<reference evidence="3" key="2">
    <citation type="submission" date="2020-02" db="EMBL/GenBank/DDBJ databases">
        <authorList>
            <person name="Gilchrist C.L.M."/>
            <person name="Chooi Y.-H."/>
        </authorList>
    </citation>
    <scope>NUCLEOTIDE SEQUENCE</scope>
    <source>
        <strain evidence="3">MST-FP2251</strain>
    </source>
</reference>
<organism evidence="3 4">
    <name type="scientific">Aspergillus nanangensis</name>
    <dbReference type="NCBI Taxonomy" id="2582783"/>
    <lineage>
        <taxon>Eukaryota</taxon>
        <taxon>Fungi</taxon>
        <taxon>Dikarya</taxon>
        <taxon>Ascomycota</taxon>
        <taxon>Pezizomycotina</taxon>
        <taxon>Eurotiomycetes</taxon>
        <taxon>Eurotiomycetidae</taxon>
        <taxon>Eurotiales</taxon>
        <taxon>Aspergillaceae</taxon>
        <taxon>Aspergillus</taxon>
        <taxon>Aspergillus subgen. Circumdati</taxon>
    </lineage>
</organism>
<comment type="caution">
    <text evidence="3">The sequence shown here is derived from an EMBL/GenBank/DDBJ whole genome shotgun (WGS) entry which is preliminary data.</text>
</comment>
<proteinExistence type="predicted"/>
<dbReference type="EMBL" id="VCAU01000035">
    <property type="protein sequence ID" value="KAF9889505.1"/>
    <property type="molecule type" value="Genomic_DNA"/>
</dbReference>
<dbReference type="Gene3D" id="2.60.120.260">
    <property type="entry name" value="Galactose-binding domain-like"/>
    <property type="match status" value="1"/>
</dbReference>
<dbReference type="GO" id="GO:0016798">
    <property type="term" value="F:hydrolase activity, acting on glycosyl bonds"/>
    <property type="evidence" value="ECO:0007669"/>
    <property type="project" value="InterPro"/>
</dbReference>
<dbReference type="Proteomes" id="UP001194746">
    <property type="component" value="Unassembled WGS sequence"/>
</dbReference>
<reference evidence="3" key="1">
    <citation type="journal article" date="2019" name="Beilstein J. Org. Chem.">
        <title>Nanangenines: drimane sesquiterpenoids as the dominant metabolite cohort of a novel Australian fungus, Aspergillus nanangensis.</title>
        <authorList>
            <person name="Lacey H.J."/>
            <person name="Gilchrist C.L.M."/>
            <person name="Crombie A."/>
            <person name="Kalaitzis J.A."/>
            <person name="Vuong D."/>
            <person name="Rutledge P.J."/>
            <person name="Turner P."/>
            <person name="Pitt J.I."/>
            <person name="Lacey E."/>
            <person name="Chooi Y.H."/>
            <person name="Piggott A.M."/>
        </authorList>
    </citation>
    <scope>NUCLEOTIDE SEQUENCE</scope>
    <source>
        <strain evidence="3">MST-FP2251</strain>
    </source>
</reference>
<keyword evidence="1" id="KW-0378">Hydrolase</keyword>
<sequence length="167" mass="17850">MALSPLCHNVLANPSFETGSLSPWWPTAVDVAQISNGSTAYSGDFYLDLQTAVGNRGNAISQRLTGLHVGANYTFSVQIQTRSPSAANYCGFFAYTGRNATTNAIASELLYEPGEWVQLTGSYVPKRPEDVLHVGGSCTFSGSSYTGHVLLDDIFLGRGEDCSVVLD</sequence>
<gene>
    <name evidence="3" type="ORF">FE257_007215</name>
</gene>
<evidence type="ECO:0000313" key="3">
    <source>
        <dbReference type="EMBL" id="KAF9889505.1"/>
    </source>
</evidence>
<evidence type="ECO:0000313" key="4">
    <source>
        <dbReference type="Proteomes" id="UP001194746"/>
    </source>
</evidence>
<accession>A0AAD4CMY6</accession>
<keyword evidence="4" id="KW-1185">Reference proteome</keyword>
<protein>
    <recommendedName>
        <fullName evidence="2">CBM-cenC domain-containing protein</fullName>
    </recommendedName>
</protein>
<dbReference type="AlphaFoldDB" id="A0AAD4CMY6"/>
<dbReference type="SUPFAM" id="SSF49785">
    <property type="entry name" value="Galactose-binding domain-like"/>
    <property type="match status" value="1"/>
</dbReference>
<dbReference type="InterPro" id="IPR003305">
    <property type="entry name" value="CenC_carb-bd"/>
</dbReference>
<feature type="domain" description="CBM-cenC" evidence="2">
    <location>
        <begin position="9"/>
        <end position="126"/>
    </location>
</feature>
<evidence type="ECO:0000259" key="2">
    <source>
        <dbReference type="Pfam" id="PF02018"/>
    </source>
</evidence>
<dbReference type="Pfam" id="PF02018">
    <property type="entry name" value="CBM_4_9"/>
    <property type="match status" value="1"/>
</dbReference>
<name>A0AAD4CMY6_ASPNN</name>
<dbReference type="InterPro" id="IPR008979">
    <property type="entry name" value="Galactose-bd-like_sf"/>
</dbReference>
<evidence type="ECO:0000256" key="1">
    <source>
        <dbReference type="ARBA" id="ARBA00022801"/>
    </source>
</evidence>